<reference evidence="2 3" key="1">
    <citation type="submission" date="2018-08" db="EMBL/GenBank/DDBJ databases">
        <title>Wenzhouxiangella salilacus sp. nov., a novel bacterium isolated from a saline lake in Xinjiang Province, China.</title>
        <authorList>
            <person name="Han S."/>
        </authorList>
    </citation>
    <scope>NUCLEOTIDE SEQUENCE [LARGE SCALE GENOMIC DNA]</scope>
    <source>
        <strain evidence="2 3">XDB06</strain>
    </source>
</reference>
<evidence type="ECO:0000256" key="1">
    <source>
        <dbReference type="SAM" id="Coils"/>
    </source>
</evidence>
<name>A0A3E1KAA9_9GAMM</name>
<sequence>MELLIPVSPGELLDKLSILEIKLERIDDEAKLANVRREHELLWSVWQDAGLEDGDIDALRGRLREVNEALWEIEDAIREEERDGRFGDHFVELARSVYLRNDERAALKKRVNERLGSEIVEEKSYSDYR</sequence>
<evidence type="ECO:0000313" key="3">
    <source>
        <dbReference type="Proteomes" id="UP000260351"/>
    </source>
</evidence>
<proteinExistence type="predicted"/>
<evidence type="ECO:0000313" key="2">
    <source>
        <dbReference type="EMBL" id="RFF31241.1"/>
    </source>
</evidence>
<feature type="coiled-coil region" evidence="1">
    <location>
        <begin position="56"/>
        <end position="83"/>
    </location>
</feature>
<dbReference type="Proteomes" id="UP000260351">
    <property type="component" value="Unassembled WGS sequence"/>
</dbReference>
<gene>
    <name evidence="2" type="ORF">DZC52_05345</name>
</gene>
<dbReference type="OrthoDB" id="9155693at2"/>
<protein>
    <submittedName>
        <fullName evidence="2">Uncharacterized protein</fullName>
    </submittedName>
</protein>
<dbReference type="Pfam" id="PF19662">
    <property type="entry name" value="DUF6165"/>
    <property type="match status" value="1"/>
</dbReference>
<dbReference type="InterPro" id="IPR046163">
    <property type="entry name" value="DUF6165"/>
</dbReference>
<dbReference type="EMBL" id="QUZK01000022">
    <property type="protein sequence ID" value="RFF31241.1"/>
    <property type="molecule type" value="Genomic_DNA"/>
</dbReference>
<comment type="caution">
    <text evidence="2">The sequence shown here is derived from an EMBL/GenBank/DDBJ whole genome shotgun (WGS) entry which is preliminary data.</text>
</comment>
<keyword evidence="3" id="KW-1185">Reference proteome</keyword>
<dbReference type="AlphaFoldDB" id="A0A3E1KAA9"/>
<organism evidence="2 3">
    <name type="scientific">Wenzhouxiangella sediminis</name>
    <dbReference type="NCBI Taxonomy" id="1792836"/>
    <lineage>
        <taxon>Bacteria</taxon>
        <taxon>Pseudomonadati</taxon>
        <taxon>Pseudomonadota</taxon>
        <taxon>Gammaproteobacteria</taxon>
        <taxon>Chromatiales</taxon>
        <taxon>Wenzhouxiangellaceae</taxon>
        <taxon>Wenzhouxiangella</taxon>
    </lineage>
</organism>
<accession>A0A3E1KAA9</accession>
<keyword evidence="1" id="KW-0175">Coiled coil</keyword>
<dbReference type="RefSeq" id="WP_116650089.1">
    <property type="nucleotide sequence ID" value="NZ_QUZK01000022.1"/>
</dbReference>